<feature type="region of interest" description="Disordered" evidence="8">
    <location>
        <begin position="774"/>
        <end position="801"/>
    </location>
</feature>
<dbReference type="CDD" id="cd12148">
    <property type="entry name" value="fungal_TF_MHR"/>
    <property type="match status" value="1"/>
</dbReference>
<dbReference type="Proteomes" id="UP001390339">
    <property type="component" value="Unassembled WGS sequence"/>
</dbReference>
<feature type="compositionally biased region" description="Low complexity" evidence="8">
    <location>
        <begin position="778"/>
        <end position="788"/>
    </location>
</feature>
<feature type="compositionally biased region" description="Gly residues" evidence="8">
    <location>
        <begin position="715"/>
        <end position="727"/>
    </location>
</feature>
<comment type="subcellular location">
    <subcellularLocation>
        <location evidence="1">Nucleus</location>
    </subcellularLocation>
</comment>
<dbReference type="PROSITE" id="PS50048">
    <property type="entry name" value="ZN2_CY6_FUNGAL_2"/>
    <property type="match status" value="1"/>
</dbReference>
<feature type="region of interest" description="Disordered" evidence="8">
    <location>
        <begin position="428"/>
        <end position="481"/>
    </location>
</feature>
<evidence type="ECO:0000256" key="2">
    <source>
        <dbReference type="ARBA" id="ARBA00022723"/>
    </source>
</evidence>
<name>A0ABR2HLI9_9PEZI</name>
<evidence type="ECO:0000256" key="4">
    <source>
        <dbReference type="ARBA" id="ARBA00023015"/>
    </source>
</evidence>
<dbReference type="PROSITE" id="PS00463">
    <property type="entry name" value="ZN2_CY6_FUNGAL_1"/>
    <property type="match status" value="1"/>
</dbReference>
<reference evidence="10 11" key="1">
    <citation type="journal article" date="2024" name="IMA Fungus">
        <title>Apiospora arundinis, a panoply of carbohydrate-active enzymes and secondary metabolites.</title>
        <authorList>
            <person name="Sorensen T."/>
            <person name="Petersen C."/>
            <person name="Muurmann A.T."/>
            <person name="Christiansen J.V."/>
            <person name="Brundto M.L."/>
            <person name="Overgaard C.K."/>
            <person name="Boysen A.T."/>
            <person name="Wollenberg R.D."/>
            <person name="Larsen T.O."/>
            <person name="Sorensen J.L."/>
            <person name="Nielsen K.L."/>
            <person name="Sondergaard T.E."/>
        </authorList>
    </citation>
    <scope>NUCLEOTIDE SEQUENCE [LARGE SCALE GENOMIC DNA]</scope>
    <source>
        <strain evidence="10 11">AAU 773</strain>
    </source>
</reference>
<dbReference type="PANTHER" id="PTHR47782">
    <property type="entry name" value="ZN(II)2CYS6 TRANSCRIPTION FACTOR (EUROFUNG)-RELATED"/>
    <property type="match status" value="1"/>
</dbReference>
<evidence type="ECO:0000256" key="1">
    <source>
        <dbReference type="ARBA" id="ARBA00004123"/>
    </source>
</evidence>
<sequence length="837" mass="93080">MAMAAHTPSQLPSFISAVATDAPTHNPRKRGRTACTRCKNRKQKCDDQWPICSNCKKAGTECDKTAVTEDEPPAAYTRALEERIAFLESKVTELNNHQFQQEEEERQRQYHHPSLSHPPPRNNSNALGEVVELLSMGNFEAPAYIGSSSGLNLALNLGEMVQATVWNKAIPSNNKRGDTYNRSSSPRSHKRRKSSATGTSFSCGGGESPATTTYGSAPTPTKPITMDEVIANSAGPPGDELGLSILAAYFSQIHPRYPFLDPAEVWVLHRERFALAATPIPHLTKQQRFGIFKLYMVYAIGAMLLQLTEKQTSSPPESYYMSALQHIFAARESRTTQNIEAMALLVLYHLRSPSSFGIWYMIGLAMRTSIDLGLHMRRNEDKLRADRGGEGCREEIQMRRRLFWSVYALERTIALSLGRPFSIPDRQIDVELPEDDRRDDGSSEEKPSLFKGCMEERANDGHEHWPPLNDGSSSSTWSPRAAAAAQNDYGGIARSYPATWKTSLTPAIFLFKLRRIESRIQHSVYRTDKSLAALVPNLDRYHTELEAWKQELLQSLLVSSTTTSTTSTTTTTQGSNNSNNAELNYMLLHYHRAIRLLVQPFLALLPPTDPYYTLCLASAGEICQAHKRLHQTLDYGHSFIAVQTVFVAGITLLYGLWTHPRPVWSVRLADDVRACSLVLFVMGERAPWVRKYRDAFELLVSAAMEKLQQQKKRSGGGGGGADGGIGGAVTDDFFPVGETEEEAVTQPTTGSDTAATAAEDVVAETVVVATEPIEEQQKGQQQQQQPQQHSILSQMSPGSDDHEAWRVVAELASWIDQDKDHSPVWMPDFETLQGLSR</sequence>
<feature type="domain" description="Zn(2)-C6 fungal-type" evidence="9">
    <location>
        <begin position="34"/>
        <end position="62"/>
    </location>
</feature>
<evidence type="ECO:0000256" key="6">
    <source>
        <dbReference type="ARBA" id="ARBA00023163"/>
    </source>
</evidence>
<comment type="caution">
    <text evidence="10">The sequence shown here is derived from an EMBL/GenBank/DDBJ whole genome shotgun (WGS) entry which is preliminary data.</text>
</comment>
<evidence type="ECO:0000256" key="5">
    <source>
        <dbReference type="ARBA" id="ARBA00023125"/>
    </source>
</evidence>
<keyword evidence="7" id="KW-0539">Nucleus</keyword>
<dbReference type="InterPro" id="IPR007219">
    <property type="entry name" value="XnlR_reg_dom"/>
</dbReference>
<organism evidence="10 11">
    <name type="scientific">Apiospora arundinis</name>
    <dbReference type="NCBI Taxonomy" id="335852"/>
    <lineage>
        <taxon>Eukaryota</taxon>
        <taxon>Fungi</taxon>
        <taxon>Dikarya</taxon>
        <taxon>Ascomycota</taxon>
        <taxon>Pezizomycotina</taxon>
        <taxon>Sordariomycetes</taxon>
        <taxon>Xylariomycetidae</taxon>
        <taxon>Amphisphaeriales</taxon>
        <taxon>Apiosporaceae</taxon>
        <taxon>Apiospora</taxon>
    </lineage>
</organism>
<evidence type="ECO:0000256" key="8">
    <source>
        <dbReference type="SAM" id="MobiDB-lite"/>
    </source>
</evidence>
<proteinExistence type="predicted"/>
<feature type="compositionally biased region" description="Basic and acidic residues" evidence="8">
    <location>
        <begin position="435"/>
        <end position="465"/>
    </location>
</feature>
<gene>
    <name evidence="10" type="ORF">PGQ11_015481</name>
</gene>
<dbReference type="InterPro" id="IPR052202">
    <property type="entry name" value="Yeast_MetPath_Reg"/>
</dbReference>
<evidence type="ECO:0000313" key="11">
    <source>
        <dbReference type="Proteomes" id="UP001390339"/>
    </source>
</evidence>
<dbReference type="Gene3D" id="4.10.240.10">
    <property type="entry name" value="Zn(2)-C6 fungal-type DNA-binding domain"/>
    <property type="match status" value="1"/>
</dbReference>
<feature type="region of interest" description="Disordered" evidence="8">
    <location>
        <begin position="171"/>
        <end position="221"/>
    </location>
</feature>
<keyword evidence="2" id="KW-0479">Metal-binding</keyword>
<dbReference type="SMART" id="SM00906">
    <property type="entry name" value="Fungal_trans"/>
    <property type="match status" value="1"/>
</dbReference>
<dbReference type="SUPFAM" id="SSF57701">
    <property type="entry name" value="Zn2/Cys6 DNA-binding domain"/>
    <property type="match status" value="1"/>
</dbReference>
<dbReference type="InterPro" id="IPR036864">
    <property type="entry name" value="Zn2-C6_fun-type_DNA-bd_sf"/>
</dbReference>
<accession>A0ABR2HLI9</accession>
<dbReference type="Pfam" id="PF00172">
    <property type="entry name" value="Zn_clus"/>
    <property type="match status" value="1"/>
</dbReference>
<dbReference type="Pfam" id="PF04082">
    <property type="entry name" value="Fungal_trans"/>
    <property type="match status" value="1"/>
</dbReference>
<keyword evidence="5" id="KW-0238">DNA-binding</keyword>
<feature type="region of interest" description="Disordered" evidence="8">
    <location>
        <begin position="710"/>
        <end position="732"/>
    </location>
</feature>
<evidence type="ECO:0000259" key="9">
    <source>
        <dbReference type="PROSITE" id="PS50048"/>
    </source>
</evidence>
<keyword evidence="6" id="KW-0804">Transcription</keyword>
<dbReference type="PANTHER" id="PTHR47782:SF12">
    <property type="entry name" value="ZN(II)2CYS6 TRANSCRIPTION FACTOR (EUROFUNG)"/>
    <property type="match status" value="1"/>
</dbReference>
<keyword evidence="4" id="KW-0805">Transcription regulation</keyword>
<dbReference type="CDD" id="cd00067">
    <property type="entry name" value="GAL4"/>
    <property type="match status" value="1"/>
</dbReference>
<dbReference type="SMART" id="SM00066">
    <property type="entry name" value="GAL4"/>
    <property type="match status" value="1"/>
</dbReference>
<evidence type="ECO:0000256" key="7">
    <source>
        <dbReference type="ARBA" id="ARBA00023242"/>
    </source>
</evidence>
<protein>
    <submittedName>
        <fullName evidence="10">Fungal-specific transcription factor domain-containing protein</fullName>
    </submittedName>
</protein>
<dbReference type="InterPro" id="IPR001138">
    <property type="entry name" value="Zn2Cys6_DnaBD"/>
</dbReference>
<feature type="region of interest" description="Disordered" evidence="8">
    <location>
        <begin position="97"/>
        <end position="124"/>
    </location>
</feature>
<evidence type="ECO:0000256" key="3">
    <source>
        <dbReference type="ARBA" id="ARBA00022833"/>
    </source>
</evidence>
<dbReference type="EMBL" id="JAPCWZ010000010">
    <property type="protein sequence ID" value="KAK8849001.1"/>
    <property type="molecule type" value="Genomic_DNA"/>
</dbReference>
<feature type="compositionally biased region" description="Polar residues" evidence="8">
    <location>
        <begin position="209"/>
        <end position="219"/>
    </location>
</feature>
<keyword evidence="3" id="KW-0862">Zinc</keyword>
<keyword evidence="11" id="KW-1185">Reference proteome</keyword>
<evidence type="ECO:0000313" key="10">
    <source>
        <dbReference type="EMBL" id="KAK8849001.1"/>
    </source>
</evidence>